<dbReference type="EMBL" id="CP060790">
    <property type="protein sequence ID" value="QNP61234.1"/>
    <property type="molecule type" value="Genomic_DNA"/>
</dbReference>
<proteinExistence type="predicted"/>
<dbReference type="Proteomes" id="UP000516057">
    <property type="component" value="Chromosome"/>
</dbReference>
<sequence>MLYCAHAIFYFKLINKDQDSFLVHENVYLIEADDERSAKKISMKIAKDNEDTNEDGHLELNEQKVCYLFAGIRKIIEIEPSPAPINASGLPGLELTYSEFEVDNLEQVLALARGDMVEILYRE</sequence>
<dbReference type="Pfam" id="PF14119">
    <property type="entry name" value="DUF4288"/>
    <property type="match status" value="1"/>
</dbReference>
<organism evidence="1 2">
    <name type="scientific">Paenacidovorax monticola</name>
    <dbReference type="NCBI Taxonomy" id="1926868"/>
    <lineage>
        <taxon>Bacteria</taxon>
        <taxon>Pseudomonadati</taxon>
        <taxon>Pseudomonadota</taxon>
        <taxon>Betaproteobacteria</taxon>
        <taxon>Burkholderiales</taxon>
        <taxon>Comamonadaceae</taxon>
        <taxon>Paenacidovorax</taxon>
    </lineage>
</organism>
<evidence type="ECO:0000313" key="1">
    <source>
        <dbReference type="EMBL" id="QNP61234.1"/>
    </source>
</evidence>
<evidence type="ECO:0000313" key="2">
    <source>
        <dbReference type="Proteomes" id="UP000516057"/>
    </source>
</evidence>
<reference evidence="1 2" key="1">
    <citation type="submission" date="2020-08" db="EMBL/GenBank/DDBJ databases">
        <title>Genome sequence of Acidovorax monticola KACC 19171T.</title>
        <authorList>
            <person name="Hyun D.-W."/>
            <person name="Bae J.-W."/>
        </authorList>
    </citation>
    <scope>NUCLEOTIDE SEQUENCE [LARGE SCALE GENOMIC DNA]</scope>
    <source>
        <strain evidence="1 2">KACC 19171</strain>
    </source>
</reference>
<accession>A0A7H0HL18</accession>
<keyword evidence="2" id="KW-1185">Reference proteome</keyword>
<name>A0A7H0HL18_9BURK</name>
<gene>
    <name evidence="1" type="ORF">H9L24_02880</name>
</gene>
<dbReference type="KEGG" id="amon:H9L24_02880"/>
<dbReference type="AlphaFoldDB" id="A0A7H0HL18"/>
<dbReference type="InterPro" id="IPR025630">
    <property type="entry name" value="DUF4288"/>
</dbReference>
<protein>
    <submittedName>
        <fullName evidence="1">DUF4288 domain-containing protein</fullName>
    </submittedName>
</protein>